<gene>
    <name evidence="2" type="ORF">PAPOLLO_LOCUS24129</name>
</gene>
<reference evidence="2" key="1">
    <citation type="submission" date="2021-04" db="EMBL/GenBank/DDBJ databases">
        <authorList>
            <person name="Tunstrom K."/>
        </authorList>
    </citation>
    <scope>NUCLEOTIDE SEQUENCE</scope>
</reference>
<organism evidence="2 3">
    <name type="scientific">Parnassius apollo</name>
    <name type="common">Apollo butterfly</name>
    <name type="synonym">Papilio apollo</name>
    <dbReference type="NCBI Taxonomy" id="110799"/>
    <lineage>
        <taxon>Eukaryota</taxon>
        <taxon>Metazoa</taxon>
        <taxon>Ecdysozoa</taxon>
        <taxon>Arthropoda</taxon>
        <taxon>Hexapoda</taxon>
        <taxon>Insecta</taxon>
        <taxon>Pterygota</taxon>
        <taxon>Neoptera</taxon>
        <taxon>Endopterygota</taxon>
        <taxon>Lepidoptera</taxon>
        <taxon>Glossata</taxon>
        <taxon>Ditrysia</taxon>
        <taxon>Papilionoidea</taxon>
        <taxon>Papilionidae</taxon>
        <taxon>Parnassiinae</taxon>
        <taxon>Parnassini</taxon>
        <taxon>Parnassius</taxon>
        <taxon>Parnassius</taxon>
    </lineage>
</organism>
<dbReference type="EMBL" id="CAJQZP010001459">
    <property type="protein sequence ID" value="CAG5048164.1"/>
    <property type="molecule type" value="Genomic_DNA"/>
</dbReference>
<comment type="caution">
    <text evidence="2">The sequence shown here is derived from an EMBL/GenBank/DDBJ whole genome shotgun (WGS) entry which is preliminary data.</text>
</comment>
<keyword evidence="3" id="KW-1185">Reference proteome</keyword>
<feature type="region of interest" description="Disordered" evidence="1">
    <location>
        <begin position="1"/>
        <end position="58"/>
    </location>
</feature>
<dbReference type="OrthoDB" id="10056483at2759"/>
<dbReference type="Proteomes" id="UP000691718">
    <property type="component" value="Unassembled WGS sequence"/>
</dbReference>
<sequence>MEKNTEPNVEESRHSPRKATVSKLGSDTTPGLSLAPVAVERPAQPALDRSAPSSPELTATSVAATSAVSYAAVASKAAKPTASDTNTNTWTVVKGKKKIRP</sequence>
<feature type="compositionally biased region" description="Basic and acidic residues" evidence="1">
    <location>
        <begin position="1"/>
        <end position="14"/>
    </location>
</feature>
<feature type="region of interest" description="Disordered" evidence="1">
    <location>
        <begin position="75"/>
        <end position="101"/>
    </location>
</feature>
<evidence type="ECO:0000313" key="2">
    <source>
        <dbReference type="EMBL" id="CAG5048164.1"/>
    </source>
</evidence>
<evidence type="ECO:0000313" key="3">
    <source>
        <dbReference type="Proteomes" id="UP000691718"/>
    </source>
</evidence>
<evidence type="ECO:0000256" key="1">
    <source>
        <dbReference type="SAM" id="MobiDB-lite"/>
    </source>
</evidence>
<protein>
    <submittedName>
        <fullName evidence="2">(apollo) hypothetical protein</fullName>
    </submittedName>
</protein>
<name>A0A8S3Y0H5_PARAO</name>
<dbReference type="AlphaFoldDB" id="A0A8S3Y0H5"/>
<accession>A0A8S3Y0H5</accession>
<proteinExistence type="predicted"/>